<keyword evidence="5" id="KW-0998">Cell outer membrane</keyword>
<keyword evidence="3 6" id="KW-0732">Signal</keyword>
<evidence type="ECO:0000256" key="2">
    <source>
        <dbReference type="ARBA" id="ARBA00005722"/>
    </source>
</evidence>
<comment type="caution">
    <text evidence="7">The sequence shown here is derived from an EMBL/GenBank/DDBJ whole genome shotgun (WGS) entry which is preliminary data.</text>
</comment>
<dbReference type="PANTHER" id="PTHR38776:SF1">
    <property type="entry name" value="MLTA-INTERACTING PROTEIN-RELATED"/>
    <property type="match status" value="1"/>
</dbReference>
<dbReference type="Pfam" id="PF06629">
    <property type="entry name" value="MipA"/>
    <property type="match status" value="1"/>
</dbReference>
<name>A0A7C9TN67_9BURK</name>
<keyword evidence="4" id="KW-0472">Membrane</keyword>
<feature type="chain" id="PRO_5028807024" evidence="6">
    <location>
        <begin position="21"/>
        <end position="321"/>
    </location>
</feature>
<dbReference type="GO" id="GO:0009279">
    <property type="term" value="C:cell outer membrane"/>
    <property type="evidence" value="ECO:0007669"/>
    <property type="project" value="UniProtKB-SubCell"/>
</dbReference>
<dbReference type="EMBL" id="JAAGOH010000024">
    <property type="protein sequence ID" value="NDY92947.1"/>
    <property type="molecule type" value="Genomic_DNA"/>
</dbReference>
<dbReference type="Proteomes" id="UP000484255">
    <property type="component" value="Unassembled WGS sequence"/>
</dbReference>
<dbReference type="PANTHER" id="PTHR38776">
    <property type="entry name" value="MLTA-INTERACTING PROTEIN-RELATED"/>
    <property type="match status" value="1"/>
</dbReference>
<sequence>MNRPALLLLCLTGWAGVAARAEPVIAPGGGGPSSGGADAASVSFSDLLLPFRLPMAALTDTMEDMSDIFGRGYQLGLAMVASPERPGQGALALSTKPVMSFQYGRLRITSSMGGLIERGRGSSQALGFSLVLWDTSRWNTGVSLRTDRGREVDPDDPVLRHLPEVRSTLRARAMARYRITHQWSWGNSLSVDLLGHDGGTIYSTDLGFGTALAPDWRFSAGVGMGVADRTYMSSYYGVSEASAAASGGLLSPYHPKPGPQAVSASAALTWQLHPNWRLGTSVSATQLLEQAQRSPVTAAAFNYNVAVGVVFQSRRTTEDDD</sequence>
<dbReference type="SUPFAM" id="SSF56935">
    <property type="entry name" value="Porins"/>
    <property type="match status" value="1"/>
</dbReference>
<organism evidence="7 8">
    <name type="scientific">Ideonella livida</name>
    <dbReference type="NCBI Taxonomy" id="2707176"/>
    <lineage>
        <taxon>Bacteria</taxon>
        <taxon>Pseudomonadati</taxon>
        <taxon>Pseudomonadota</taxon>
        <taxon>Betaproteobacteria</taxon>
        <taxon>Burkholderiales</taxon>
        <taxon>Sphaerotilaceae</taxon>
        <taxon>Ideonella</taxon>
    </lineage>
</organism>
<dbReference type="InterPro" id="IPR010583">
    <property type="entry name" value="MipA"/>
</dbReference>
<evidence type="ECO:0000256" key="3">
    <source>
        <dbReference type="ARBA" id="ARBA00022729"/>
    </source>
</evidence>
<dbReference type="AlphaFoldDB" id="A0A7C9TN67"/>
<comment type="similarity">
    <text evidence="2">Belongs to the MipA/OmpV family.</text>
</comment>
<evidence type="ECO:0000256" key="4">
    <source>
        <dbReference type="ARBA" id="ARBA00023136"/>
    </source>
</evidence>
<evidence type="ECO:0000256" key="6">
    <source>
        <dbReference type="SAM" id="SignalP"/>
    </source>
</evidence>
<protein>
    <submittedName>
        <fullName evidence="7">MipA/OmpV family protein</fullName>
    </submittedName>
</protein>
<evidence type="ECO:0000256" key="5">
    <source>
        <dbReference type="ARBA" id="ARBA00023237"/>
    </source>
</evidence>
<evidence type="ECO:0000256" key="1">
    <source>
        <dbReference type="ARBA" id="ARBA00004442"/>
    </source>
</evidence>
<gene>
    <name evidence="7" type="ORF">G3A44_17270</name>
</gene>
<accession>A0A7C9TN67</accession>
<feature type="signal peptide" evidence="6">
    <location>
        <begin position="1"/>
        <end position="20"/>
    </location>
</feature>
<keyword evidence="8" id="KW-1185">Reference proteome</keyword>
<evidence type="ECO:0000313" key="7">
    <source>
        <dbReference type="EMBL" id="NDY92947.1"/>
    </source>
</evidence>
<evidence type="ECO:0000313" key="8">
    <source>
        <dbReference type="Proteomes" id="UP000484255"/>
    </source>
</evidence>
<dbReference type="RefSeq" id="WP_163458997.1">
    <property type="nucleotide sequence ID" value="NZ_JAAGOH010000024.1"/>
</dbReference>
<reference evidence="7 8" key="1">
    <citation type="submission" date="2020-02" db="EMBL/GenBank/DDBJ databases">
        <title>Ideonella bacterium strain TBM-1.</title>
        <authorList>
            <person name="Chen W.-M."/>
        </authorList>
    </citation>
    <scope>NUCLEOTIDE SEQUENCE [LARGE SCALE GENOMIC DNA]</scope>
    <source>
        <strain evidence="7 8">TBM-1</strain>
    </source>
</reference>
<proteinExistence type="inferred from homology"/>
<comment type="subcellular location">
    <subcellularLocation>
        <location evidence="1">Cell outer membrane</location>
    </subcellularLocation>
</comment>